<dbReference type="InterPro" id="IPR024660">
    <property type="entry name" value="UCS_central_dom"/>
</dbReference>
<evidence type="ECO:0000259" key="3">
    <source>
        <dbReference type="Pfam" id="PF11701"/>
    </source>
</evidence>
<dbReference type="GO" id="GO:0005737">
    <property type="term" value="C:cytoplasm"/>
    <property type="evidence" value="ECO:0007669"/>
    <property type="project" value="UniProtKB-SubCell"/>
</dbReference>
<dbReference type="Gene3D" id="1.25.10.10">
    <property type="entry name" value="Leucine-rich Repeat Variant"/>
    <property type="match status" value="1"/>
</dbReference>
<dbReference type="InterPro" id="IPR016024">
    <property type="entry name" value="ARM-type_fold"/>
</dbReference>
<dbReference type="GO" id="GO:0051879">
    <property type="term" value="F:Hsp90 protein binding"/>
    <property type="evidence" value="ECO:0007669"/>
    <property type="project" value="TreeGrafter"/>
</dbReference>
<organism evidence="4 5">
    <name type="scientific">Antrodiella citrinella</name>
    <dbReference type="NCBI Taxonomy" id="2447956"/>
    <lineage>
        <taxon>Eukaryota</taxon>
        <taxon>Fungi</taxon>
        <taxon>Dikarya</taxon>
        <taxon>Basidiomycota</taxon>
        <taxon>Agaricomycotina</taxon>
        <taxon>Agaricomycetes</taxon>
        <taxon>Polyporales</taxon>
        <taxon>Steccherinaceae</taxon>
        <taxon>Antrodiella</taxon>
    </lineage>
</organism>
<sequence length="737" mass="77996">MSDAQPVVKAVAVDEETNLDTILKKSQDKSWSILFPDEIQLLLTAFLPSQPLAFRSKAYIVLSAFSQRLRELAPKAKLSNRQDGPDVSTQSIVNALSPSLISKLGDTTEPDILAGLTFLVALFQTDWQAASAILLQDGVYDTLEDIPDLLPASASVSLALAHLIAQAAGHKSCRTVISSQTVQWLEEKARQKDDTSLRAAAAVALVKLNKGNLADAAANPLAAASPASASVGSAGGGDADLAQLMKRLVLDAPTSSPSSSIQDAVEGLAYMSADPTIKEMLSSDAKFLSRLFATVPRRKTLWSESSEDMGMTPLYGTILIISNLCAYRPRRTEEETQIAKLRKLAQAGGANSGSKVDDVTEENKLDDKDHVLARGRRLLQVGVMDALTSAVKATESRAVRLAVGKALLSLVEDNTSRGKILQSGGAKALSTIIQDMLSSAPSAAGPDKGKTPYLDASDLEPIQALAKLAITASPVQVFGPNAGALYDAIRPFTLMLTHPSATLLQQFEAIMALTNMSSTSPDAADKIAHSEGLFSKVELLMLEDHTLVRRASIELVCNLIAGSDDVFEKYGGRSGESSKRKLQVLVALCDVEDLATRLAASGAVATVSDSPVACGHLLELQKEKGRVLPILGQLIDPSILPPSDDATSGVEELEETAGGADPGLVHRGVMCVRNFLVGIKENKEGSKEVAQDAQRIGLVQALAGVFKANSSNRSSPLLRPAAEALKCLMENGIPIQT</sequence>
<comment type="subcellular location">
    <subcellularLocation>
        <location evidence="1">Cytoplasm</location>
    </subcellularLocation>
</comment>
<evidence type="ECO:0000313" key="4">
    <source>
        <dbReference type="EMBL" id="THH29065.1"/>
    </source>
</evidence>
<dbReference type="SUPFAM" id="SSF48371">
    <property type="entry name" value="ARM repeat"/>
    <property type="match status" value="1"/>
</dbReference>
<dbReference type="PANTHER" id="PTHR45994:SF1">
    <property type="entry name" value="FI21225P1"/>
    <property type="match status" value="1"/>
</dbReference>
<dbReference type="PANTHER" id="PTHR45994">
    <property type="entry name" value="FI21225P1"/>
    <property type="match status" value="1"/>
</dbReference>
<dbReference type="OrthoDB" id="199930at2759"/>
<feature type="domain" description="UNC-45/Cro1/She4 central" evidence="3">
    <location>
        <begin position="39"/>
        <end position="208"/>
    </location>
</feature>
<keyword evidence="2" id="KW-0963">Cytoplasm</keyword>
<protein>
    <recommendedName>
        <fullName evidence="3">UNC-45/Cro1/She4 central domain-containing protein</fullName>
    </recommendedName>
</protein>
<evidence type="ECO:0000313" key="5">
    <source>
        <dbReference type="Proteomes" id="UP000308730"/>
    </source>
</evidence>
<dbReference type="Pfam" id="PF11701">
    <property type="entry name" value="UNC45-central"/>
    <property type="match status" value="1"/>
</dbReference>
<gene>
    <name evidence="4" type="ORF">EUX98_g5123</name>
</gene>
<name>A0A4S4MTA0_9APHY</name>
<accession>A0A4S4MTA0</accession>
<evidence type="ECO:0000256" key="2">
    <source>
        <dbReference type="ARBA" id="ARBA00022490"/>
    </source>
</evidence>
<dbReference type="AlphaFoldDB" id="A0A4S4MTA0"/>
<keyword evidence="5" id="KW-1185">Reference proteome</keyword>
<comment type="caution">
    <text evidence="4">The sequence shown here is derived from an EMBL/GenBank/DDBJ whole genome shotgun (WGS) entry which is preliminary data.</text>
</comment>
<evidence type="ECO:0000256" key="1">
    <source>
        <dbReference type="ARBA" id="ARBA00004496"/>
    </source>
</evidence>
<reference evidence="4 5" key="1">
    <citation type="submission" date="2019-02" db="EMBL/GenBank/DDBJ databases">
        <title>Genome sequencing of the rare red list fungi Antrodiella citrinella (Flaviporus citrinellus).</title>
        <authorList>
            <person name="Buettner E."/>
            <person name="Kellner H."/>
        </authorList>
    </citation>
    <scope>NUCLEOTIDE SEQUENCE [LARGE SCALE GENOMIC DNA]</scope>
    <source>
        <strain evidence="4 5">DSM 108506</strain>
    </source>
</reference>
<dbReference type="EMBL" id="SGPM01000142">
    <property type="protein sequence ID" value="THH29065.1"/>
    <property type="molecule type" value="Genomic_DNA"/>
</dbReference>
<dbReference type="Proteomes" id="UP000308730">
    <property type="component" value="Unassembled WGS sequence"/>
</dbReference>
<dbReference type="InterPro" id="IPR011989">
    <property type="entry name" value="ARM-like"/>
</dbReference>
<proteinExistence type="predicted"/>